<dbReference type="PANTHER" id="PTHR43581">
    <property type="entry name" value="ATP/GTP PHOSPHATASE"/>
    <property type="match status" value="1"/>
</dbReference>
<dbReference type="InterPro" id="IPR041685">
    <property type="entry name" value="AAA_GajA/Old/RecF-like"/>
</dbReference>
<reference evidence="2 3" key="1">
    <citation type="journal article" date="2020" name="ISME J.">
        <title>Comparative genomics reveals insights into cyanobacterial evolution and habitat adaptation.</title>
        <authorList>
            <person name="Chen M.Y."/>
            <person name="Teng W.K."/>
            <person name="Zhao L."/>
            <person name="Hu C.X."/>
            <person name="Zhou Y.K."/>
            <person name="Han B.P."/>
            <person name="Song L.R."/>
            <person name="Shu W.S."/>
        </authorList>
    </citation>
    <scope>NUCLEOTIDE SEQUENCE [LARGE SCALE GENOMIC DNA]</scope>
    <source>
        <strain evidence="2 3">FACHB-362</strain>
    </source>
</reference>
<evidence type="ECO:0000313" key="3">
    <source>
        <dbReference type="Proteomes" id="UP000660381"/>
    </source>
</evidence>
<dbReference type="SMART" id="SM00382">
    <property type="entry name" value="AAA"/>
    <property type="match status" value="1"/>
</dbReference>
<organism evidence="2 3">
    <name type="scientific">Anabaena catenula FACHB-362</name>
    <dbReference type="NCBI Taxonomy" id="2692877"/>
    <lineage>
        <taxon>Bacteria</taxon>
        <taxon>Bacillati</taxon>
        <taxon>Cyanobacteriota</taxon>
        <taxon>Cyanophyceae</taxon>
        <taxon>Nostocales</taxon>
        <taxon>Nostocaceae</taxon>
        <taxon>Anabaena</taxon>
    </lineage>
</organism>
<dbReference type="Gene3D" id="3.40.50.300">
    <property type="entry name" value="P-loop containing nucleotide triphosphate hydrolases"/>
    <property type="match status" value="2"/>
</dbReference>
<name>A0ABR8JEE9_9NOST</name>
<accession>A0ABR8JEE9</accession>
<dbReference type="InterPro" id="IPR027417">
    <property type="entry name" value="P-loop_NTPase"/>
</dbReference>
<dbReference type="EMBL" id="JACJTQ010000069">
    <property type="protein sequence ID" value="MBD2694961.1"/>
    <property type="molecule type" value="Genomic_DNA"/>
</dbReference>
<gene>
    <name evidence="2" type="ORF">H6G68_25050</name>
</gene>
<dbReference type="RefSeq" id="WP_190909073.1">
    <property type="nucleotide sequence ID" value="NZ_JACJTQ010000069.1"/>
</dbReference>
<feature type="domain" description="AAA+ ATPase" evidence="1">
    <location>
        <begin position="43"/>
        <end position="458"/>
    </location>
</feature>
<evidence type="ECO:0000313" key="2">
    <source>
        <dbReference type="EMBL" id="MBD2694961.1"/>
    </source>
</evidence>
<dbReference type="InterPro" id="IPR051396">
    <property type="entry name" value="Bact_Antivir_Def_Nuclease"/>
</dbReference>
<comment type="caution">
    <text evidence="2">The sequence shown here is derived from an EMBL/GenBank/DDBJ whole genome shotgun (WGS) entry which is preliminary data.</text>
</comment>
<evidence type="ECO:0000259" key="1">
    <source>
        <dbReference type="SMART" id="SM00382"/>
    </source>
</evidence>
<keyword evidence="3" id="KW-1185">Reference proteome</keyword>
<dbReference type="Proteomes" id="UP000660381">
    <property type="component" value="Unassembled WGS sequence"/>
</dbReference>
<dbReference type="PANTHER" id="PTHR43581:SF2">
    <property type="entry name" value="EXCINUCLEASE ATPASE SUBUNIT"/>
    <property type="match status" value="1"/>
</dbReference>
<dbReference type="Pfam" id="PF13175">
    <property type="entry name" value="AAA_15"/>
    <property type="match status" value="1"/>
</dbReference>
<dbReference type="InterPro" id="IPR003593">
    <property type="entry name" value="AAA+_ATPase"/>
</dbReference>
<dbReference type="SUPFAM" id="SSF52540">
    <property type="entry name" value="P-loop containing nucleoside triphosphate hydrolases"/>
    <property type="match status" value="1"/>
</dbReference>
<dbReference type="CDD" id="cd00267">
    <property type="entry name" value="ABC_ATPase"/>
    <property type="match status" value="1"/>
</dbReference>
<sequence length="459" mass="53000">MQMIDVKTNSPPLYIVRIEVEQLFGRYNYVLCKKEQDIHDQRNSSLMILYGDNGSGKTTILKLLFHLLSPHPRHGHRKFLTQIPFSKFSVNFADGNSIIASRNNSELTGSFQLQIVQNQINIFDAVIDNEYDKQKQHLPSDEFGNKLTELQLAMFFLGDDRVLKSDVLPEDDDNDLYEKKLRQLMISRRRTSSSNVYLLDDDSLINRDIVLKTSIERTEEWIRDQAFTGTNQGEANVHNIYEEIITKILQNSEGEIIEKLPKWPEILIDELKNADNISKDFSRFGLMSPLDSQKIVNILTNIIFTQNSQLKSTISSVLNPYLDSVYARFKALQNIQNLLIAFESTINKFFHDKYIKIHVTDGIKIFTDENIELSPENLSSGEKQLLLLFCNTLTARDKATIFIIDEPEISLNVKWQRQLIDALLELTKNSQVQFILATHSIELLSKYKNHVIKLVKTEK</sequence>
<protein>
    <submittedName>
        <fullName evidence="2">AAA family ATPase</fullName>
    </submittedName>
</protein>
<proteinExistence type="predicted"/>